<feature type="domain" description="Small-subunit processome Utp12" evidence="6">
    <location>
        <begin position="439"/>
        <end position="540"/>
    </location>
</feature>
<dbReference type="GeneID" id="107219077"/>
<dbReference type="GO" id="GO:0000462">
    <property type="term" value="P:maturation of SSU-rRNA from tricistronic rRNA transcript (SSU-rRNA, 5.8S rRNA, LSU-rRNA)"/>
    <property type="evidence" value="ECO:0007669"/>
    <property type="project" value="TreeGrafter"/>
</dbReference>
<comment type="subcellular location">
    <subcellularLocation>
        <location evidence="1">Nucleus</location>
    </subcellularLocation>
</comment>
<dbReference type="Pfam" id="PF00400">
    <property type="entry name" value="WD40"/>
    <property type="match status" value="3"/>
</dbReference>
<dbReference type="InterPro" id="IPR052414">
    <property type="entry name" value="U3_snoRNA-assoc_WDR"/>
</dbReference>
<organism evidence="8">
    <name type="scientific">Neodiprion lecontei</name>
    <name type="common">Redheaded pine sawfly</name>
    <dbReference type="NCBI Taxonomy" id="441921"/>
    <lineage>
        <taxon>Eukaryota</taxon>
        <taxon>Metazoa</taxon>
        <taxon>Ecdysozoa</taxon>
        <taxon>Arthropoda</taxon>
        <taxon>Hexapoda</taxon>
        <taxon>Insecta</taxon>
        <taxon>Pterygota</taxon>
        <taxon>Neoptera</taxon>
        <taxon>Endopterygota</taxon>
        <taxon>Hymenoptera</taxon>
        <taxon>Tenthredinoidea</taxon>
        <taxon>Diprionidae</taxon>
        <taxon>Diprioninae</taxon>
        <taxon>Neodiprion</taxon>
    </lineage>
</organism>
<dbReference type="InterPro" id="IPR036322">
    <property type="entry name" value="WD40_repeat_dom_sf"/>
</dbReference>
<dbReference type="Gene3D" id="2.130.10.10">
    <property type="entry name" value="YVTN repeat-like/Quinoprotein amine dehydrogenase"/>
    <property type="match status" value="3"/>
</dbReference>
<proteinExistence type="inferred from homology"/>
<dbReference type="InterPro" id="IPR007148">
    <property type="entry name" value="SSU_processome_Utp12"/>
</dbReference>
<dbReference type="PROSITE" id="PS50082">
    <property type="entry name" value="WD_REPEATS_2"/>
    <property type="match status" value="1"/>
</dbReference>
<dbReference type="Pfam" id="PF04003">
    <property type="entry name" value="Utp12"/>
    <property type="match status" value="1"/>
</dbReference>
<dbReference type="InParanoid" id="A0A6J0BEQ2"/>
<name>A0A6J0BEQ2_NEOLC</name>
<feature type="region of interest" description="Disordered" evidence="5">
    <location>
        <begin position="557"/>
        <end position="632"/>
    </location>
</feature>
<dbReference type="InterPro" id="IPR015943">
    <property type="entry name" value="WD40/YVTN_repeat-like_dom_sf"/>
</dbReference>
<keyword evidence="4" id="KW-0853">WD repeat</keyword>
<dbReference type="RefSeq" id="XP_015512642.2">
    <property type="nucleotide sequence ID" value="XM_015657156.2"/>
</dbReference>
<keyword evidence="7" id="KW-1185">Reference proteome</keyword>
<evidence type="ECO:0000256" key="5">
    <source>
        <dbReference type="SAM" id="MobiDB-lite"/>
    </source>
</evidence>
<reference evidence="8" key="1">
    <citation type="submission" date="2025-08" db="UniProtKB">
        <authorList>
            <consortium name="RefSeq"/>
        </authorList>
    </citation>
    <scope>IDENTIFICATION</scope>
    <source>
        <tissue evidence="8">Thorax and Abdomen</tissue>
    </source>
</reference>
<evidence type="ECO:0000313" key="7">
    <source>
        <dbReference type="Proteomes" id="UP000829291"/>
    </source>
</evidence>
<sequence>MAGTSCSAFSHDGKYLANCGSDGKLKIWETATSRLKQEYIPNLHLSSPCSVLAWISVTRQSNSNSVSPWKKRKRKSVSEEPESIGMVAMGSVNGNVILYDVAAASVSKQLELGHTGVITAIDWSDCSGLFTAAEDKMIVHWNIQDDCVKAKFKSGKEKVTAIAVVHGENSIISAGKTIKWWDLSNQRVITSFTGHASYVTSLNPIKMNGKSIYLISGASGDRQLNIWSLNKENRDKNSVAILVMQDEATSVTTHVVADSQVEVLAVTRSGKAHLFKHQPNGRSSKPLKPTLDVVVNSSRGQRESVQQIQILTAKLTVDSRMLLAYGSYLNVSFEKVTPDFSEKVQCLMRLGAKISKERNELAVSKLKPTEVDGEVQYLATGTATPIMKRSRSNAAGSQLPMEVRLENLSLKTAANTPGEAPTKATNMAQLLMQGLHSKDKTILRDVLMRRDETLIKNTVSRLPVETIAPLLKELTILMQGKAYTTKIAITWLKMLVQQFAGHLLAYPDIGDLLGPILGTVDAKLSLLPQLCRLKGRVALVTGQITQAAEKRERINEESLLVYQEPDSSDDDTEVEELASGSESDDIWEEASDQEANQEADEANNQPGDDDEDDNDESDDDEGDDNDDISMSS</sequence>
<dbReference type="Proteomes" id="UP000829291">
    <property type="component" value="Chromosome 7"/>
</dbReference>
<evidence type="ECO:0000313" key="8">
    <source>
        <dbReference type="RefSeq" id="XP_015512642.2"/>
    </source>
</evidence>
<evidence type="ECO:0000256" key="2">
    <source>
        <dbReference type="ARBA" id="ARBA00023242"/>
    </source>
</evidence>
<evidence type="ECO:0000259" key="6">
    <source>
        <dbReference type="Pfam" id="PF04003"/>
    </source>
</evidence>
<dbReference type="PANTHER" id="PTHR44267">
    <property type="entry name" value="WD REPEAT-CONTAINING PROTEIN 43"/>
    <property type="match status" value="1"/>
</dbReference>
<dbReference type="PANTHER" id="PTHR44267:SF1">
    <property type="entry name" value="WD REPEAT-CONTAINING PROTEIN 43"/>
    <property type="match status" value="1"/>
</dbReference>
<dbReference type="KEGG" id="nlo:107219077"/>
<dbReference type="SUPFAM" id="SSF50978">
    <property type="entry name" value="WD40 repeat-like"/>
    <property type="match status" value="1"/>
</dbReference>
<keyword evidence="2" id="KW-0539">Nucleus</keyword>
<accession>A0A6J0BEQ2</accession>
<feature type="repeat" description="WD" evidence="4">
    <location>
        <begin position="1"/>
        <end position="38"/>
    </location>
</feature>
<dbReference type="AlphaFoldDB" id="A0A6J0BEQ2"/>
<dbReference type="OrthoDB" id="30195at2759"/>
<comment type="similarity">
    <text evidence="3">Belongs to the UTP5 family.</text>
</comment>
<gene>
    <name evidence="8" type="primary">LOC107219077</name>
</gene>
<protein>
    <submittedName>
        <fullName evidence="8">WD repeat-containing protein 43</fullName>
    </submittedName>
</protein>
<evidence type="ECO:0000256" key="1">
    <source>
        <dbReference type="ARBA" id="ARBA00004123"/>
    </source>
</evidence>
<dbReference type="GO" id="GO:0005730">
    <property type="term" value="C:nucleolus"/>
    <property type="evidence" value="ECO:0007669"/>
    <property type="project" value="TreeGrafter"/>
</dbReference>
<dbReference type="SMART" id="SM00320">
    <property type="entry name" value="WD40"/>
    <property type="match status" value="4"/>
</dbReference>
<evidence type="ECO:0000256" key="4">
    <source>
        <dbReference type="PROSITE-ProRule" id="PRU00221"/>
    </source>
</evidence>
<feature type="compositionally biased region" description="Acidic residues" evidence="5">
    <location>
        <begin position="566"/>
        <end position="632"/>
    </location>
</feature>
<evidence type="ECO:0000256" key="3">
    <source>
        <dbReference type="ARBA" id="ARBA00038335"/>
    </source>
</evidence>
<dbReference type="InterPro" id="IPR001680">
    <property type="entry name" value="WD40_rpt"/>
</dbReference>
<dbReference type="FunCoup" id="A0A6J0BEQ2">
    <property type="interactions" value="1996"/>
</dbReference>